<evidence type="ECO:0000256" key="1">
    <source>
        <dbReference type="ARBA" id="ARBA00004141"/>
    </source>
</evidence>
<keyword evidence="6" id="KW-1003">Cell membrane</keyword>
<gene>
    <name evidence="9" type="ORF">PS467_34780</name>
</gene>
<dbReference type="InterPro" id="IPR051784">
    <property type="entry name" value="Nod_factor_ABC_transporter"/>
</dbReference>
<feature type="transmembrane region" description="Helical" evidence="6">
    <location>
        <begin position="86"/>
        <end position="109"/>
    </location>
</feature>
<dbReference type="PIRSF" id="PIRSF006648">
    <property type="entry name" value="DrrB"/>
    <property type="match status" value="1"/>
</dbReference>
<comment type="similarity">
    <text evidence="6">Belongs to the ABC-2 integral membrane protein family.</text>
</comment>
<feature type="domain" description="ABC transmembrane type-2" evidence="8">
    <location>
        <begin position="49"/>
        <end position="289"/>
    </location>
</feature>
<keyword evidence="5" id="KW-0046">Antibiotic resistance</keyword>
<dbReference type="PANTHER" id="PTHR43229">
    <property type="entry name" value="NODULATION PROTEIN J"/>
    <property type="match status" value="1"/>
</dbReference>
<keyword evidence="6" id="KW-0813">Transport</keyword>
<dbReference type="EMBL" id="CP117522">
    <property type="protein sequence ID" value="WNF00115.1"/>
    <property type="molecule type" value="Genomic_DNA"/>
</dbReference>
<feature type="transmembrane region" description="Helical" evidence="6">
    <location>
        <begin position="194"/>
        <end position="214"/>
    </location>
</feature>
<evidence type="ECO:0000256" key="4">
    <source>
        <dbReference type="ARBA" id="ARBA00023136"/>
    </source>
</evidence>
<dbReference type="Pfam" id="PF01061">
    <property type="entry name" value="ABC2_membrane"/>
    <property type="match status" value="1"/>
</dbReference>
<reference evidence="9 10" key="1">
    <citation type="submission" date="2023-02" db="EMBL/GenBank/DDBJ databases">
        <title>Streptomyces sp. SCA4-21 with antifungal activity against Fusarium oxysporum f. sp. cubense, Streptomyces sp. SCA2-17 with antifungal activity against Fusarium oxysporum f. sp. cubense.</title>
        <authorList>
            <person name="Qi D."/>
        </authorList>
    </citation>
    <scope>NUCLEOTIDE SEQUENCE [LARGE SCALE GENOMIC DNA]</scope>
    <source>
        <strain evidence="9 10">SCA4-21</strain>
    </source>
</reference>
<keyword evidence="2 6" id="KW-0812">Transmembrane</keyword>
<dbReference type="InterPro" id="IPR000412">
    <property type="entry name" value="ABC_2_transport"/>
</dbReference>
<feature type="compositionally biased region" description="Basic and acidic residues" evidence="7">
    <location>
        <begin position="1"/>
        <end position="14"/>
    </location>
</feature>
<feature type="transmembrane region" description="Helical" evidence="6">
    <location>
        <begin position="163"/>
        <end position="187"/>
    </location>
</feature>
<evidence type="ECO:0000256" key="7">
    <source>
        <dbReference type="SAM" id="MobiDB-lite"/>
    </source>
</evidence>
<feature type="transmembrane region" description="Helical" evidence="6">
    <location>
        <begin position="264"/>
        <end position="283"/>
    </location>
</feature>
<evidence type="ECO:0000313" key="10">
    <source>
        <dbReference type="Proteomes" id="UP001305606"/>
    </source>
</evidence>
<dbReference type="PANTHER" id="PTHR43229:SF3">
    <property type="entry name" value="ABC-TYPE MULTIDRUG TRANSPORT SYSTEM, PERMEASE COMPONENT"/>
    <property type="match status" value="1"/>
</dbReference>
<organism evidence="9 10">
    <name type="scientific">Streptomyces luomodiensis</name>
    <dbReference type="NCBI Taxonomy" id="3026192"/>
    <lineage>
        <taxon>Bacteria</taxon>
        <taxon>Bacillati</taxon>
        <taxon>Actinomycetota</taxon>
        <taxon>Actinomycetes</taxon>
        <taxon>Kitasatosporales</taxon>
        <taxon>Streptomycetaceae</taxon>
        <taxon>Streptomyces</taxon>
    </lineage>
</organism>
<dbReference type="Proteomes" id="UP001305606">
    <property type="component" value="Chromosome"/>
</dbReference>
<feature type="transmembrane region" description="Helical" evidence="6">
    <location>
        <begin position="49"/>
        <end position="66"/>
    </location>
</feature>
<keyword evidence="4 6" id="KW-0472">Membrane</keyword>
<accession>A0ABY9V5G2</accession>
<sequence>MARTEASPESRLEAPWDGPPAGFGGLAGDLRAVRVMWQRELIRLSRNRIGSVMSLLTPLLFLLVLGTGMNSVTARAGADGTDYRTYLLPGAVLMVVMAPALNTGMSIVWDRHAGFLREMLVAPVHRTALISGICLGGATAATVHGVLLLMAAALFGATFAPLLLVPLVMELLAITLAFTALGALAAVSVERMETFQSVVGIAMTPLIFLSGAFFPSNGLPGWLQGAVLANPLSYATDAMRQTLATDGSGNTGAGLHWAGWQVPVMLEVAALSLLALTALAAAARRFSRTD</sequence>
<evidence type="ECO:0000256" key="6">
    <source>
        <dbReference type="RuleBase" id="RU361157"/>
    </source>
</evidence>
<keyword evidence="3 6" id="KW-1133">Transmembrane helix</keyword>
<name>A0ABY9V5G2_9ACTN</name>
<evidence type="ECO:0000256" key="5">
    <source>
        <dbReference type="ARBA" id="ARBA00023251"/>
    </source>
</evidence>
<evidence type="ECO:0000259" key="8">
    <source>
        <dbReference type="PROSITE" id="PS51012"/>
    </source>
</evidence>
<dbReference type="InterPro" id="IPR047817">
    <property type="entry name" value="ABC2_TM_bact-type"/>
</dbReference>
<feature type="region of interest" description="Disordered" evidence="7">
    <location>
        <begin position="1"/>
        <end position="20"/>
    </location>
</feature>
<feature type="transmembrane region" description="Helical" evidence="6">
    <location>
        <begin position="129"/>
        <end position="157"/>
    </location>
</feature>
<protein>
    <recommendedName>
        <fullName evidence="6">Transport permease protein</fullName>
    </recommendedName>
</protein>
<proteinExistence type="inferred from homology"/>
<dbReference type="PROSITE" id="PS51012">
    <property type="entry name" value="ABC_TM2"/>
    <property type="match status" value="1"/>
</dbReference>
<dbReference type="PRINTS" id="PR00164">
    <property type="entry name" value="ABC2TRNSPORT"/>
</dbReference>
<evidence type="ECO:0000256" key="2">
    <source>
        <dbReference type="ARBA" id="ARBA00022692"/>
    </source>
</evidence>
<comment type="subcellular location">
    <subcellularLocation>
        <location evidence="6">Cell membrane</location>
        <topology evidence="6">Multi-pass membrane protein</topology>
    </subcellularLocation>
    <subcellularLocation>
        <location evidence="1">Membrane</location>
        <topology evidence="1">Multi-pass membrane protein</topology>
    </subcellularLocation>
</comment>
<keyword evidence="10" id="KW-1185">Reference proteome</keyword>
<dbReference type="InterPro" id="IPR013525">
    <property type="entry name" value="ABC2_TM"/>
</dbReference>
<evidence type="ECO:0000313" key="9">
    <source>
        <dbReference type="EMBL" id="WNF00115.1"/>
    </source>
</evidence>
<evidence type="ECO:0000256" key="3">
    <source>
        <dbReference type="ARBA" id="ARBA00022989"/>
    </source>
</evidence>
<dbReference type="RefSeq" id="WP_311038529.1">
    <property type="nucleotide sequence ID" value="NZ_CP117522.1"/>
</dbReference>